<feature type="compositionally biased region" description="Basic and acidic residues" evidence="1">
    <location>
        <begin position="40"/>
        <end position="49"/>
    </location>
</feature>
<evidence type="ECO:0000313" key="3">
    <source>
        <dbReference type="Proteomes" id="UP001154282"/>
    </source>
</evidence>
<protein>
    <submittedName>
        <fullName evidence="2">Uncharacterized protein</fullName>
    </submittedName>
</protein>
<evidence type="ECO:0000256" key="1">
    <source>
        <dbReference type="SAM" id="MobiDB-lite"/>
    </source>
</evidence>
<name>A0AAV0HZN5_9ROSI</name>
<keyword evidence="3" id="KW-1185">Reference proteome</keyword>
<gene>
    <name evidence="2" type="ORF">LITE_LOCUS6505</name>
</gene>
<dbReference type="EMBL" id="CAMGYJ010000003">
    <property type="protein sequence ID" value="CAI0389903.1"/>
    <property type="molecule type" value="Genomic_DNA"/>
</dbReference>
<dbReference type="Proteomes" id="UP001154282">
    <property type="component" value="Unassembled WGS sequence"/>
</dbReference>
<sequence>MVRPGPRQVPGPVLWGGPIVPDRRVPRRLRLGHGWALRGPRDIRQEQGARSDPLQVGHARSPGLRLPRAPGPQRGEVRRGRLVQRRGPKSSAKVGLTTWATRAWSTHRASWPFGPAGLFSWARSRDTGLRVGRSVRWSTRSTRVAVSTRWA</sequence>
<dbReference type="AlphaFoldDB" id="A0AAV0HZN5"/>
<proteinExistence type="predicted"/>
<evidence type="ECO:0000313" key="2">
    <source>
        <dbReference type="EMBL" id="CAI0389903.1"/>
    </source>
</evidence>
<accession>A0AAV0HZN5</accession>
<feature type="region of interest" description="Disordered" evidence="1">
    <location>
        <begin position="40"/>
        <end position="92"/>
    </location>
</feature>
<reference evidence="2" key="1">
    <citation type="submission" date="2022-08" db="EMBL/GenBank/DDBJ databases">
        <authorList>
            <person name="Gutierrez-Valencia J."/>
        </authorList>
    </citation>
    <scope>NUCLEOTIDE SEQUENCE</scope>
</reference>
<comment type="caution">
    <text evidence="2">The sequence shown here is derived from an EMBL/GenBank/DDBJ whole genome shotgun (WGS) entry which is preliminary data.</text>
</comment>
<organism evidence="2 3">
    <name type="scientific">Linum tenue</name>
    <dbReference type="NCBI Taxonomy" id="586396"/>
    <lineage>
        <taxon>Eukaryota</taxon>
        <taxon>Viridiplantae</taxon>
        <taxon>Streptophyta</taxon>
        <taxon>Embryophyta</taxon>
        <taxon>Tracheophyta</taxon>
        <taxon>Spermatophyta</taxon>
        <taxon>Magnoliopsida</taxon>
        <taxon>eudicotyledons</taxon>
        <taxon>Gunneridae</taxon>
        <taxon>Pentapetalae</taxon>
        <taxon>rosids</taxon>
        <taxon>fabids</taxon>
        <taxon>Malpighiales</taxon>
        <taxon>Linaceae</taxon>
        <taxon>Linum</taxon>
    </lineage>
</organism>